<dbReference type="Proteomes" id="UP000276254">
    <property type="component" value="Chromosome"/>
</dbReference>
<evidence type="ECO:0000313" key="3">
    <source>
        <dbReference type="EMBL" id="AYJ87138.1"/>
    </source>
</evidence>
<feature type="compositionally biased region" description="Gly residues" evidence="1">
    <location>
        <begin position="33"/>
        <end position="51"/>
    </location>
</feature>
<dbReference type="InterPro" id="IPR011250">
    <property type="entry name" value="OMP/PagP_B-barrel"/>
</dbReference>
<evidence type="ECO:0000256" key="1">
    <source>
        <dbReference type="SAM" id="MobiDB-lite"/>
    </source>
</evidence>
<proteinExistence type="predicted"/>
<evidence type="ECO:0000313" key="4">
    <source>
        <dbReference type="Proteomes" id="UP000276254"/>
    </source>
</evidence>
<sequence length="395" mass="39468">MRIYLALLAATALTACGADGPQTIGGTAAPVGSTGGTVSGGTGGGVTGGSGSGTTTAPVGFLSLTADTSFNAVGALQSLQVTGNTSLYQGNASTVRTPSGTVDYSPRDGIFTLTLADTKAGISTNVRFQDPAHRTDFSPTATPTASAPSLDGFNYLESLGPSNSPAATAGGASVSDEYTFFYQRPGVSTNYVSLAGYVRDVINTPAAGTTTAATTNIYERGALVFGAPTIQSSIPTTGTGSYTGGFLASMVNNSRYFQWVYGTSTVAVDFSKATAGLTFAGTVDKAFLNNVEVTNTTVAAGATFNATANATIDLVHTGGFTGQFATATFKNPDGTTLPVNFSPISPGSNVAGASSVDGAFYGPNAVNVGGNFRIVGGIPGQRVDIQGAFVGAKGP</sequence>
<reference evidence="3 4" key="1">
    <citation type="submission" date="2018-09" db="EMBL/GenBank/DDBJ databases">
        <title>Sphingomonas peninsula sp. nov., isolated from fildes peninsula, Antarctic soil.</title>
        <authorList>
            <person name="Yingchao G."/>
        </authorList>
    </citation>
    <scope>NUCLEOTIDE SEQUENCE [LARGE SCALE GENOMIC DNA]</scope>
    <source>
        <strain evidence="3 4">YZ-8</strain>
    </source>
</reference>
<organism evidence="3 4">
    <name type="scientific">Sphingomonas paeninsulae</name>
    <dbReference type="NCBI Taxonomy" id="2319844"/>
    <lineage>
        <taxon>Bacteria</taxon>
        <taxon>Pseudomonadati</taxon>
        <taxon>Pseudomonadota</taxon>
        <taxon>Alphaproteobacteria</taxon>
        <taxon>Sphingomonadales</taxon>
        <taxon>Sphingomonadaceae</taxon>
        <taxon>Sphingomonas</taxon>
    </lineage>
</organism>
<dbReference type="SUPFAM" id="SSF56925">
    <property type="entry name" value="OMPA-like"/>
    <property type="match status" value="1"/>
</dbReference>
<protein>
    <recommendedName>
        <fullName evidence="5">Transferrin-binding protein B C-lobe/N-lobe beta barrel domain-containing protein</fullName>
    </recommendedName>
</protein>
<dbReference type="KEGG" id="spha:D3Y57_15890"/>
<evidence type="ECO:0000256" key="2">
    <source>
        <dbReference type="SAM" id="SignalP"/>
    </source>
</evidence>
<evidence type="ECO:0008006" key="5">
    <source>
        <dbReference type="Google" id="ProtNLM"/>
    </source>
</evidence>
<dbReference type="PROSITE" id="PS51257">
    <property type="entry name" value="PROKAR_LIPOPROTEIN"/>
    <property type="match status" value="1"/>
</dbReference>
<dbReference type="RefSeq" id="WP_121154131.1">
    <property type="nucleotide sequence ID" value="NZ_CP032829.1"/>
</dbReference>
<keyword evidence="4" id="KW-1185">Reference proteome</keyword>
<feature type="region of interest" description="Disordered" evidence="1">
    <location>
        <begin position="29"/>
        <end position="51"/>
    </location>
</feature>
<dbReference type="Gene3D" id="2.40.160.90">
    <property type="match status" value="1"/>
</dbReference>
<dbReference type="OrthoDB" id="7553730at2"/>
<feature type="chain" id="PRO_5019794166" description="Transferrin-binding protein B C-lobe/N-lobe beta barrel domain-containing protein" evidence="2">
    <location>
        <begin position="18"/>
        <end position="395"/>
    </location>
</feature>
<accession>A0A494TNT2</accession>
<name>A0A494TNT2_SPHPE</name>
<dbReference type="EMBL" id="CP032829">
    <property type="protein sequence ID" value="AYJ87138.1"/>
    <property type="molecule type" value="Genomic_DNA"/>
</dbReference>
<dbReference type="AlphaFoldDB" id="A0A494TNT2"/>
<feature type="signal peptide" evidence="2">
    <location>
        <begin position="1"/>
        <end position="17"/>
    </location>
</feature>
<keyword evidence="2" id="KW-0732">Signal</keyword>
<gene>
    <name evidence="3" type="ORF">D3Y57_15890</name>
</gene>